<evidence type="ECO:0000313" key="6">
    <source>
        <dbReference type="Proteomes" id="UP000095283"/>
    </source>
</evidence>
<dbReference type="InterPro" id="IPR020892">
    <property type="entry name" value="Cyclophilin-type_PPIase_CS"/>
</dbReference>
<dbReference type="PROSITE" id="PS50072">
    <property type="entry name" value="CSA_PPIASE_2"/>
    <property type="match status" value="1"/>
</dbReference>
<comment type="similarity">
    <text evidence="3">Belongs to the cyclophilin-type PPIase family.</text>
</comment>
<feature type="compositionally biased region" description="Basic residues" evidence="4">
    <location>
        <begin position="199"/>
        <end position="227"/>
    </location>
</feature>
<dbReference type="EC" id="5.2.1.8" evidence="3"/>
<evidence type="ECO:0000256" key="1">
    <source>
        <dbReference type="ARBA" id="ARBA00023110"/>
    </source>
</evidence>
<dbReference type="GO" id="GO:0003755">
    <property type="term" value="F:peptidyl-prolyl cis-trans isomerase activity"/>
    <property type="evidence" value="ECO:0007669"/>
    <property type="project" value="UniProtKB-UniRule"/>
</dbReference>
<dbReference type="InterPro" id="IPR029000">
    <property type="entry name" value="Cyclophilin-like_dom_sf"/>
</dbReference>
<evidence type="ECO:0000256" key="4">
    <source>
        <dbReference type="SAM" id="MobiDB-lite"/>
    </source>
</evidence>
<evidence type="ECO:0000259" key="5">
    <source>
        <dbReference type="PROSITE" id="PS50072"/>
    </source>
</evidence>
<dbReference type="GO" id="GO:0016018">
    <property type="term" value="F:cyclosporin A binding"/>
    <property type="evidence" value="ECO:0007669"/>
    <property type="project" value="TreeGrafter"/>
</dbReference>
<dbReference type="WBParaSite" id="Hba_15337">
    <property type="protein sequence ID" value="Hba_15337"/>
    <property type="gene ID" value="Hba_15337"/>
</dbReference>
<keyword evidence="6" id="KW-1185">Reference proteome</keyword>
<dbReference type="Gene3D" id="2.40.100.10">
    <property type="entry name" value="Cyclophilin-like"/>
    <property type="match status" value="1"/>
</dbReference>
<evidence type="ECO:0000256" key="2">
    <source>
        <dbReference type="ARBA" id="ARBA00023235"/>
    </source>
</evidence>
<dbReference type="GO" id="GO:0005739">
    <property type="term" value="C:mitochondrion"/>
    <property type="evidence" value="ECO:0007669"/>
    <property type="project" value="TreeGrafter"/>
</dbReference>
<dbReference type="Proteomes" id="UP000095283">
    <property type="component" value="Unplaced"/>
</dbReference>
<dbReference type="InterPro" id="IPR002130">
    <property type="entry name" value="Cyclophilin-type_PPIase_dom"/>
</dbReference>
<dbReference type="GO" id="GO:0006457">
    <property type="term" value="P:protein folding"/>
    <property type="evidence" value="ECO:0007669"/>
    <property type="project" value="InterPro"/>
</dbReference>
<feature type="region of interest" description="Disordered" evidence="4">
    <location>
        <begin position="173"/>
        <end position="249"/>
    </location>
</feature>
<dbReference type="PANTHER" id="PTHR11071:SF561">
    <property type="entry name" value="PEPTIDYL-PROLYL CIS-TRANS ISOMERASE D-RELATED"/>
    <property type="match status" value="1"/>
</dbReference>
<accession>A0A1I7XD08</accession>
<evidence type="ECO:0000256" key="3">
    <source>
        <dbReference type="RuleBase" id="RU363019"/>
    </source>
</evidence>
<comment type="function">
    <text evidence="3">PPIases accelerate the folding of proteins. It catalyzes the cis-trans isomerization of proline imidic peptide bonds in oligopeptides.</text>
</comment>
<comment type="catalytic activity">
    <reaction evidence="3">
        <text>[protein]-peptidylproline (omega=180) = [protein]-peptidylproline (omega=0)</text>
        <dbReference type="Rhea" id="RHEA:16237"/>
        <dbReference type="Rhea" id="RHEA-COMP:10747"/>
        <dbReference type="Rhea" id="RHEA-COMP:10748"/>
        <dbReference type="ChEBI" id="CHEBI:83833"/>
        <dbReference type="ChEBI" id="CHEBI:83834"/>
        <dbReference type="EC" id="5.2.1.8"/>
    </reaction>
</comment>
<name>A0A1I7XD08_HETBA</name>
<dbReference type="AlphaFoldDB" id="A0A1I7XD08"/>
<proteinExistence type="inferred from homology"/>
<keyword evidence="2 3" id="KW-0413">Isomerase</keyword>
<reference evidence="7" key="1">
    <citation type="submission" date="2016-11" db="UniProtKB">
        <authorList>
            <consortium name="WormBaseParasite"/>
        </authorList>
    </citation>
    <scope>IDENTIFICATION</scope>
</reference>
<dbReference type="PROSITE" id="PS00170">
    <property type="entry name" value="CSA_PPIASE_1"/>
    <property type="match status" value="1"/>
</dbReference>
<sequence length="249" mass="28791">MDMAKNRRRCFFDIAIDGREAGRIVFELFDDLAARTTENFLQLCTGGAGVGKTSGVALHYKGSTFHRVVKDFMIQGGDFTAGNGTGGESIYGGMFDDEEFIAKHNKPFLLSMANKVWPRYQWISIFYYYQANSTSRWKAYSIWETFNNKSRRSSSRASKSTFISYEAVKDTGRTKKAKIQEKEQKEIERSRRGRDDSRSRRRGRSRSISRERRRLRSGSRTRRRVRSSSRDQRIRSKSPRRGVGRTQAS</sequence>
<evidence type="ECO:0000313" key="7">
    <source>
        <dbReference type="WBParaSite" id="Hba_15337"/>
    </source>
</evidence>
<dbReference type="PRINTS" id="PR00153">
    <property type="entry name" value="CSAPPISMRASE"/>
</dbReference>
<dbReference type="SUPFAM" id="SSF50891">
    <property type="entry name" value="Cyclophilin-like"/>
    <property type="match status" value="1"/>
</dbReference>
<dbReference type="PANTHER" id="PTHR11071">
    <property type="entry name" value="PEPTIDYL-PROLYL CIS-TRANS ISOMERASE"/>
    <property type="match status" value="1"/>
</dbReference>
<feature type="compositionally biased region" description="Basic and acidic residues" evidence="4">
    <location>
        <begin position="173"/>
        <end position="198"/>
    </location>
</feature>
<protein>
    <recommendedName>
        <fullName evidence="3">Peptidyl-prolyl cis-trans isomerase</fullName>
        <shortName evidence="3">PPIase</shortName>
        <ecNumber evidence="3">5.2.1.8</ecNumber>
    </recommendedName>
</protein>
<organism evidence="6 7">
    <name type="scientific">Heterorhabditis bacteriophora</name>
    <name type="common">Entomopathogenic nematode worm</name>
    <dbReference type="NCBI Taxonomy" id="37862"/>
    <lineage>
        <taxon>Eukaryota</taxon>
        <taxon>Metazoa</taxon>
        <taxon>Ecdysozoa</taxon>
        <taxon>Nematoda</taxon>
        <taxon>Chromadorea</taxon>
        <taxon>Rhabditida</taxon>
        <taxon>Rhabditina</taxon>
        <taxon>Rhabditomorpha</taxon>
        <taxon>Strongyloidea</taxon>
        <taxon>Heterorhabditidae</taxon>
        <taxon>Heterorhabditis</taxon>
    </lineage>
</organism>
<dbReference type="Pfam" id="PF00160">
    <property type="entry name" value="Pro_isomerase"/>
    <property type="match status" value="1"/>
</dbReference>
<feature type="domain" description="PPIase cyclophilin-type" evidence="5">
    <location>
        <begin position="11"/>
        <end position="181"/>
    </location>
</feature>
<keyword evidence="1 3" id="KW-0697">Rotamase</keyword>